<evidence type="ECO:0000256" key="1">
    <source>
        <dbReference type="SAM" id="Phobius"/>
    </source>
</evidence>
<gene>
    <name evidence="2" type="ORF">BUALT_Bualt05G0034400</name>
</gene>
<evidence type="ECO:0000313" key="2">
    <source>
        <dbReference type="EMBL" id="KAG8382032.1"/>
    </source>
</evidence>
<evidence type="ECO:0000313" key="3">
    <source>
        <dbReference type="Proteomes" id="UP000826271"/>
    </source>
</evidence>
<dbReference type="AlphaFoldDB" id="A0AAV6XN51"/>
<dbReference type="PANTHER" id="PTHR36073">
    <property type="match status" value="1"/>
</dbReference>
<feature type="transmembrane region" description="Helical" evidence="1">
    <location>
        <begin position="201"/>
        <end position="226"/>
    </location>
</feature>
<feature type="transmembrane region" description="Helical" evidence="1">
    <location>
        <begin position="169"/>
        <end position="189"/>
    </location>
</feature>
<dbReference type="EMBL" id="WHWC01000005">
    <property type="protein sequence ID" value="KAG8382032.1"/>
    <property type="molecule type" value="Genomic_DNA"/>
</dbReference>
<keyword evidence="1" id="KW-1133">Transmembrane helix</keyword>
<keyword evidence="1" id="KW-0812">Transmembrane</keyword>
<organism evidence="2 3">
    <name type="scientific">Buddleja alternifolia</name>
    <dbReference type="NCBI Taxonomy" id="168488"/>
    <lineage>
        <taxon>Eukaryota</taxon>
        <taxon>Viridiplantae</taxon>
        <taxon>Streptophyta</taxon>
        <taxon>Embryophyta</taxon>
        <taxon>Tracheophyta</taxon>
        <taxon>Spermatophyta</taxon>
        <taxon>Magnoliopsida</taxon>
        <taxon>eudicotyledons</taxon>
        <taxon>Gunneridae</taxon>
        <taxon>Pentapetalae</taxon>
        <taxon>asterids</taxon>
        <taxon>lamiids</taxon>
        <taxon>Lamiales</taxon>
        <taxon>Scrophulariaceae</taxon>
        <taxon>Buddlejeae</taxon>
        <taxon>Buddleja</taxon>
    </lineage>
</organism>
<dbReference type="PANTHER" id="PTHR36073:SF1">
    <property type="entry name" value="OS01G0962100 PROTEIN"/>
    <property type="match status" value="1"/>
</dbReference>
<feature type="transmembrane region" description="Helical" evidence="1">
    <location>
        <begin position="46"/>
        <end position="68"/>
    </location>
</feature>
<reference evidence="2" key="1">
    <citation type="submission" date="2019-10" db="EMBL/GenBank/DDBJ databases">
        <authorList>
            <person name="Zhang R."/>
            <person name="Pan Y."/>
            <person name="Wang J."/>
            <person name="Ma R."/>
            <person name="Yu S."/>
        </authorList>
    </citation>
    <scope>NUCLEOTIDE SEQUENCE</scope>
    <source>
        <strain evidence="2">LA-IB0</strain>
        <tissue evidence="2">Leaf</tissue>
    </source>
</reference>
<comment type="caution">
    <text evidence="2">The sequence shown here is derived from an EMBL/GenBank/DDBJ whole genome shotgun (WGS) entry which is preliminary data.</text>
</comment>
<protein>
    <submittedName>
        <fullName evidence="2">Uncharacterized protein</fullName>
    </submittedName>
</protein>
<name>A0AAV6XN51_9LAMI</name>
<keyword evidence="1" id="KW-0472">Membrane</keyword>
<sequence length="235" mass="26713">MALLFELATSVVGLALKPLLLAKLSCQLGARSIFIVIHTWLELLRVVLCIYLVILWRLFTSIYCILVMQLQRLKKELEYVLWDRKELEERLNVAVKERRMMEVITYLDFVRPETKTNGLSELYISDIIPKAGNILTLRKEIARSRSLFSAILSLVVGMVVWKAENRCMPLVVALFTVVTVSLGSVIELFSNIDQKPASDAVALLSLNWFVLGTFNISYVTGITRVLTLFASRFLV</sequence>
<accession>A0AAV6XN51</accession>
<proteinExistence type="predicted"/>
<dbReference type="Proteomes" id="UP000826271">
    <property type="component" value="Unassembled WGS sequence"/>
</dbReference>
<keyword evidence="3" id="KW-1185">Reference proteome</keyword>